<dbReference type="EC" id="3.1.11.5" evidence="15"/>
<dbReference type="Gene3D" id="3.90.320.10">
    <property type="match status" value="1"/>
</dbReference>
<feature type="binding site" evidence="15">
    <location>
        <position position="1186"/>
    </location>
    <ligand>
        <name>Mg(2+)</name>
        <dbReference type="ChEBI" id="CHEBI:18420"/>
    </ligand>
</feature>
<evidence type="ECO:0000256" key="12">
    <source>
        <dbReference type="ARBA" id="ARBA00023235"/>
    </source>
</evidence>
<dbReference type="InterPro" id="IPR038726">
    <property type="entry name" value="PDDEXK_AddAB-type"/>
</dbReference>
<dbReference type="SUPFAM" id="SSF52980">
    <property type="entry name" value="Restriction endonuclease-like"/>
    <property type="match status" value="1"/>
</dbReference>
<comment type="catalytic activity">
    <reaction evidence="15">
        <text>Exonucleolytic cleavage (in the presence of ATP) in either 5'- to 3'- or 3'- to 5'-direction to yield 5'-phosphooligonucleotides.</text>
        <dbReference type="EC" id="3.1.11.5"/>
    </reaction>
</comment>
<keyword evidence="8 15" id="KW-0067">ATP-binding</keyword>
<proteinExistence type="inferred from homology"/>
<dbReference type="RefSeq" id="WP_305893127.1">
    <property type="nucleotide sequence ID" value="NZ_JAUZVZ010000007.1"/>
</dbReference>
<dbReference type="Pfam" id="PF13361">
    <property type="entry name" value="UvrD_C"/>
    <property type="match status" value="1"/>
</dbReference>
<dbReference type="Pfam" id="PF12705">
    <property type="entry name" value="PDDEXK_1"/>
    <property type="match status" value="1"/>
</dbReference>
<keyword evidence="3 15" id="KW-0547">Nucleotide-binding</keyword>
<dbReference type="InterPro" id="IPR004586">
    <property type="entry name" value="RecB"/>
</dbReference>
<evidence type="ECO:0000256" key="4">
    <source>
        <dbReference type="ARBA" id="ARBA00022763"/>
    </source>
</evidence>
<keyword evidence="4 15" id="KW-0227">DNA damage</keyword>
<organism evidence="19 20">
    <name type="scientific">Alkalimonas collagenimarina</name>
    <dbReference type="NCBI Taxonomy" id="400390"/>
    <lineage>
        <taxon>Bacteria</taxon>
        <taxon>Pseudomonadati</taxon>
        <taxon>Pseudomonadota</taxon>
        <taxon>Gammaproteobacteria</taxon>
        <taxon>Alkalimonas</taxon>
    </lineage>
</organism>
<dbReference type="CDD" id="cd22352">
    <property type="entry name" value="RecB_C-like"/>
    <property type="match status" value="1"/>
</dbReference>
<comment type="catalytic activity">
    <reaction evidence="13 15">
        <text>Couples ATP hydrolysis with the unwinding of duplex DNA by translocating in the 3'-5' direction.</text>
        <dbReference type="EC" id="5.6.2.4"/>
    </reaction>
</comment>
<comment type="miscellaneous">
    <text evidence="15">In the RecBCD complex, RecB has a slow 3'-5' helicase, an exonuclease activity and loads RecA onto ssDNA, RecD has a fast 5'-3' helicase activity, while RecC stimulates the ATPase and processivity of the RecB helicase and contributes to recognition of the Chi site.</text>
</comment>
<comment type="catalytic activity">
    <reaction evidence="14 15">
        <text>ATP + H2O = ADP + phosphate + H(+)</text>
        <dbReference type="Rhea" id="RHEA:13065"/>
        <dbReference type="ChEBI" id="CHEBI:15377"/>
        <dbReference type="ChEBI" id="CHEBI:15378"/>
        <dbReference type="ChEBI" id="CHEBI:30616"/>
        <dbReference type="ChEBI" id="CHEBI:43474"/>
        <dbReference type="ChEBI" id="CHEBI:456216"/>
        <dbReference type="EC" id="5.6.2.4"/>
    </reaction>
</comment>
<dbReference type="InterPro" id="IPR027417">
    <property type="entry name" value="P-loop_NTPase"/>
</dbReference>
<accession>A0ABT9GXS6</accession>
<evidence type="ECO:0000256" key="14">
    <source>
        <dbReference type="ARBA" id="ARBA00048988"/>
    </source>
</evidence>
<dbReference type="InterPro" id="IPR011335">
    <property type="entry name" value="Restrct_endonuc-II-like"/>
</dbReference>
<dbReference type="Pfam" id="PF00580">
    <property type="entry name" value="UvrD-helicase"/>
    <property type="match status" value="1"/>
</dbReference>
<gene>
    <name evidence="15 19" type="primary">recB</name>
    <name evidence="19" type="ORF">Q3O60_06675</name>
</gene>
<dbReference type="PROSITE" id="PS51198">
    <property type="entry name" value="UVRD_HELICASE_ATP_BIND"/>
    <property type="match status" value="1"/>
</dbReference>
<feature type="active site" description="For nuclease activity" evidence="15">
    <location>
        <position position="1186"/>
    </location>
</feature>
<comment type="similarity">
    <text evidence="15">Belongs to the helicase family. UvrD subfamily.</text>
</comment>
<comment type="subunit">
    <text evidence="15">Heterotrimer of RecB, RecC and RecD. All subunits contribute to DNA-binding. Interacts with RecA.</text>
</comment>
<dbReference type="EMBL" id="JAUZVZ010000007">
    <property type="protein sequence ID" value="MDP4535864.1"/>
    <property type="molecule type" value="Genomic_DNA"/>
</dbReference>
<feature type="domain" description="UvrD-like helicase C-terminal" evidence="18">
    <location>
        <begin position="528"/>
        <end position="803"/>
    </location>
</feature>
<dbReference type="InterPro" id="IPR000212">
    <property type="entry name" value="DNA_helicase_UvrD/REP"/>
</dbReference>
<evidence type="ECO:0000256" key="2">
    <source>
        <dbReference type="ARBA" id="ARBA00022723"/>
    </source>
</evidence>
<dbReference type="Gene3D" id="1.10.486.10">
    <property type="entry name" value="PCRA, domain 4"/>
    <property type="match status" value="1"/>
</dbReference>
<evidence type="ECO:0000256" key="3">
    <source>
        <dbReference type="ARBA" id="ARBA00022741"/>
    </source>
</evidence>
<evidence type="ECO:0000256" key="5">
    <source>
        <dbReference type="ARBA" id="ARBA00022801"/>
    </source>
</evidence>
<keyword evidence="10 15" id="KW-0238">DNA-binding</keyword>
<evidence type="ECO:0000259" key="17">
    <source>
        <dbReference type="PROSITE" id="PS51198"/>
    </source>
</evidence>
<evidence type="ECO:0000313" key="19">
    <source>
        <dbReference type="EMBL" id="MDP4535864.1"/>
    </source>
</evidence>
<evidence type="ECO:0000313" key="20">
    <source>
        <dbReference type="Proteomes" id="UP001231616"/>
    </source>
</evidence>
<keyword evidence="6 15" id="KW-0347">Helicase</keyword>
<dbReference type="InterPro" id="IPR011604">
    <property type="entry name" value="PDDEXK-like_dom_sf"/>
</dbReference>
<evidence type="ECO:0000256" key="15">
    <source>
        <dbReference type="HAMAP-Rule" id="MF_01485"/>
    </source>
</evidence>
<protein>
    <recommendedName>
        <fullName evidence="15">RecBCD enzyme subunit RecB</fullName>
        <ecNumber evidence="15">3.1.11.5</ecNumber>
        <ecNumber evidence="15">5.6.2.4</ecNumber>
    </recommendedName>
    <alternativeName>
        <fullName evidence="15">DNA 3'-5' helicase subunit RecB</fullName>
    </alternativeName>
    <alternativeName>
        <fullName evidence="15">Exonuclease V subunit RecB</fullName>
        <shortName evidence="15">ExoV subunit RecB</shortName>
    </alternativeName>
    <alternativeName>
        <fullName evidence="15">Helicase/nuclease RecBCD subunit RecB</fullName>
    </alternativeName>
</protein>
<sequence>MSQLDLLRFPLHGSRLIEASAGTGKTFSLAFLYLRLVLGHGAEAERFMRPLTPKDILVLTFTEAATEELRSRIRERLVEAADAFSQPSAALPGQNDGEDPLLALQRSYPPADWPGCALRLRRAADAMDEAMISTIHGWCNNMLTEHAFDTRGLFNRELVTDQTALLDEIIKDYWRQHFYTLDPEAAEAISDCFRSPQRLHQALNKLLHQIDPQVFFQGQPFVVESLTDLLSAYLPAKQQQQQQQAAYEQYQQQVAALTEQTQRAWQQEWPSIEPFLWSVQELLLAGKHDSASADKFATMLDSLQAWSLGRAKLSAKMKNFAKGRFAFKQKVTIPAIPDLNAFQRMAELADFIDSEKPAAVSEIEVPLKQGILCHALAFARKELDRRLARRAQMGFNDLLTELDRALDQQQSGEHARQLASSIKTAYPVAMIDEFQDTDPLQYRIFNRIYQIAGNPADSAVILIGDPKQAIYSFRGADIYTYLQAKADTSGRHYSLNRNFRSTEGVVQACNQLFLRGEQHERGAFRFKQPEQNPLPYLEVAAQGRKQQLMQQQRQVPALSIVHLPSDEPYSLNDYKALAASWCASQIASLLNDALEHACYFADEHEHTAVQPKDIAVLVRSRAEAQLIKDELAKARIPSVFLSDRDSVFSSSEASDMVHWLRACADPTDLGLVKNALATTTLAIPLTQLALWQDNEMALEQQVQRFMQLHQCWRQNGVLAMVRQLLDYYQWPARVLSQLQGERSLTNVLHLAEWLQQQAEQLDGEQALIRSLTEHIIDPGEEQIMRLESDAALVKIVTIHKSKGLEYPLVFLPFIVGWRQVTGKDRQVSYRIGDQLGLEISDKKLFAEAWQQADDERLSEDMRLLYVAMTRARHALWLVTAATKVGQAKAPQNQLGALGYLLNGDESYPDAAAVAEQMLSLQQDAIVQVMECTDWPEQPYQGRQHDDVLQPALTPADLAIQPWWIASYSAIQFGGSSESKRAEGLPMEPEQADDEVANEMRDEQGQPGQPIAAVELTAHTVLHALPRGAENGTFMHNLLEWAAEQRYQDEQGQIFQGFAATALHHELRLQEVTKRCQQQQIEHLAPALSNWLHDFLTTRWRLTALALPDGGTAEFALAELVPEQLAVELEFILESHAVDTRQLDRLVTAQSWQGQARPQAQPNQLNGMLKGFIDLVAEHQGQYYVIDWKTNWLGEGDDAYSQQAMLDAMLHKRYDMQYVLYLLALHRLLQCRLADYDYDRHVGGAIYAFLRGSHHPETQGLLMDKPPKSLILALDALFRGEYKECANG</sequence>
<keyword evidence="12 15" id="KW-0413">Isomerase</keyword>
<reference evidence="19 20" key="1">
    <citation type="submission" date="2023-08" db="EMBL/GenBank/DDBJ databases">
        <authorList>
            <person name="Joshi A."/>
            <person name="Thite S."/>
        </authorList>
    </citation>
    <scope>NUCLEOTIDE SEQUENCE [LARGE SCALE GENOMIC DNA]</scope>
    <source>
        <strain evidence="19 20">AC40</strain>
    </source>
</reference>
<keyword evidence="1 15" id="KW-0540">Nuclease</keyword>
<comment type="domain">
    <text evidence="15">The C-terminal domain has nuclease activity and interacts with RecD. It interacts with RecA, facilitating its loading onto ssDNA.</text>
</comment>
<keyword evidence="5 15" id="KW-0378">Hydrolase</keyword>
<evidence type="ECO:0000259" key="18">
    <source>
        <dbReference type="PROSITE" id="PS51217"/>
    </source>
</evidence>
<evidence type="ECO:0000256" key="11">
    <source>
        <dbReference type="ARBA" id="ARBA00023204"/>
    </source>
</evidence>
<evidence type="ECO:0000256" key="10">
    <source>
        <dbReference type="ARBA" id="ARBA00023125"/>
    </source>
</evidence>
<evidence type="ECO:0000256" key="13">
    <source>
        <dbReference type="ARBA" id="ARBA00034617"/>
    </source>
</evidence>
<feature type="region of interest" description="DNA-binding and helicase activity, interacts with RecC" evidence="15">
    <location>
        <begin position="1"/>
        <end position="912"/>
    </location>
</feature>
<evidence type="ECO:0000256" key="7">
    <source>
        <dbReference type="ARBA" id="ARBA00022839"/>
    </source>
</evidence>
<evidence type="ECO:0000256" key="6">
    <source>
        <dbReference type="ARBA" id="ARBA00022806"/>
    </source>
</evidence>
<dbReference type="PANTHER" id="PTHR11070">
    <property type="entry name" value="UVRD / RECB / PCRA DNA HELICASE FAMILY MEMBER"/>
    <property type="match status" value="1"/>
</dbReference>
<dbReference type="InterPro" id="IPR014016">
    <property type="entry name" value="UvrD-like_ATP-bd"/>
</dbReference>
<evidence type="ECO:0000256" key="16">
    <source>
        <dbReference type="PROSITE-ProRule" id="PRU00560"/>
    </source>
</evidence>
<keyword evidence="20" id="KW-1185">Reference proteome</keyword>
<evidence type="ECO:0000256" key="9">
    <source>
        <dbReference type="ARBA" id="ARBA00022842"/>
    </source>
</evidence>
<dbReference type="Gene3D" id="1.10.3170.10">
    <property type="entry name" value="Recbcd, chain B, domain 2"/>
    <property type="match status" value="1"/>
</dbReference>
<dbReference type="EC" id="5.6.2.4" evidence="15"/>
<dbReference type="PANTHER" id="PTHR11070:SF23">
    <property type="entry name" value="RECBCD ENZYME SUBUNIT RECB"/>
    <property type="match status" value="1"/>
</dbReference>
<keyword evidence="11 15" id="KW-0234">DNA repair</keyword>
<dbReference type="PROSITE" id="PS51217">
    <property type="entry name" value="UVRD_HELICASE_CTER"/>
    <property type="match status" value="1"/>
</dbReference>
<dbReference type="Proteomes" id="UP001231616">
    <property type="component" value="Unassembled WGS sequence"/>
</dbReference>
<feature type="binding site" evidence="15">
    <location>
        <position position="1173"/>
    </location>
    <ligand>
        <name>Mg(2+)</name>
        <dbReference type="ChEBI" id="CHEBI:18420"/>
    </ligand>
</feature>
<feature type="binding site" evidence="16">
    <location>
        <begin position="19"/>
        <end position="26"/>
    </location>
    <ligand>
        <name>ATP</name>
        <dbReference type="ChEBI" id="CHEBI:30616"/>
    </ligand>
</feature>
<keyword evidence="2 15" id="KW-0479">Metal-binding</keyword>
<keyword evidence="9 15" id="KW-0460">Magnesium</keyword>
<dbReference type="NCBIfam" id="TIGR00609">
    <property type="entry name" value="recB"/>
    <property type="match status" value="1"/>
</dbReference>
<comment type="function">
    <text evidence="15">A helicase/nuclease that prepares dsDNA breaks (DSB) for recombinational DNA repair. Binds to DSBs and unwinds DNA via a highly rapid and processive ATP-dependent bidirectional helicase activity. Unwinds dsDNA until it encounters a Chi (crossover hotspot instigator) sequence from the 3' direction. Cuts ssDNA a few nucleotides 3' to the Chi site. The properties and activities of the enzyme are changed at Chi. The Chi-altered holoenzyme produces a long 3'-ssDNA overhang and facilitates RecA-binding to the ssDNA for homologous DNA recombination and repair. Holoenzyme degrades any linearized DNA that is unable to undergo homologous recombination. In the holoenzyme this subunit contributes ATPase, 3'-5' helicase, exonuclease activity and loads RecA onto ssDNA.</text>
</comment>
<dbReference type="HAMAP" id="MF_01485">
    <property type="entry name" value="RecB"/>
    <property type="match status" value="1"/>
</dbReference>
<dbReference type="SUPFAM" id="SSF52540">
    <property type="entry name" value="P-loop containing nucleoside triphosphate hydrolases"/>
    <property type="match status" value="1"/>
</dbReference>
<dbReference type="GO" id="GO:0008854">
    <property type="term" value="F:exodeoxyribonuclease V activity"/>
    <property type="evidence" value="ECO:0007669"/>
    <property type="project" value="UniProtKB-EC"/>
</dbReference>
<dbReference type="InterPro" id="IPR014017">
    <property type="entry name" value="DNA_helicase_UvrD-like_C"/>
</dbReference>
<comment type="domain">
    <text evidence="15">The N-terminal DNA-binding domain is a ssDNA-dependent ATPase and has ATP-dependent 3'-5' helicase function. This domain interacts with RecC.</text>
</comment>
<evidence type="ECO:0000256" key="1">
    <source>
        <dbReference type="ARBA" id="ARBA00022722"/>
    </source>
</evidence>
<comment type="caution">
    <text evidence="19">The sequence shown here is derived from an EMBL/GenBank/DDBJ whole genome shotgun (WGS) entry which is preliminary data.</text>
</comment>
<name>A0ABT9GXS6_9GAMM</name>
<comment type="cofactor">
    <cofactor evidence="15">
        <name>Mg(2+)</name>
        <dbReference type="ChEBI" id="CHEBI:18420"/>
    </cofactor>
    <text evidence="15">Binds 1 Mg(2+) ion per subunit.</text>
</comment>
<keyword evidence="7 15" id="KW-0269">Exonuclease</keyword>
<feature type="domain" description="UvrD-like helicase ATP-binding" evidence="17">
    <location>
        <begin position="1"/>
        <end position="502"/>
    </location>
</feature>
<feature type="region of interest" description="Nuclease activity, interacts with RecD and RecA" evidence="15">
    <location>
        <begin position="961"/>
        <end position="1287"/>
    </location>
</feature>
<feature type="binding site" evidence="15">
    <location>
        <position position="1035"/>
    </location>
    <ligand>
        <name>Mg(2+)</name>
        <dbReference type="ChEBI" id="CHEBI:18420"/>
    </ligand>
</feature>
<evidence type="ECO:0000256" key="8">
    <source>
        <dbReference type="ARBA" id="ARBA00022840"/>
    </source>
</evidence>
<dbReference type="Gene3D" id="3.40.50.300">
    <property type="entry name" value="P-loop containing nucleotide triphosphate hydrolases"/>
    <property type="match status" value="2"/>
</dbReference>